<keyword evidence="4 7" id="KW-0863">Zinc-finger</keyword>
<reference evidence="11" key="1">
    <citation type="submission" date="2016-11" db="UniProtKB">
        <authorList>
            <consortium name="WormBaseParasite"/>
        </authorList>
    </citation>
    <scope>IDENTIFICATION</scope>
</reference>
<dbReference type="PANTHER" id="PTHR22605">
    <property type="entry name" value="RZ-TYPE DOMAIN-CONTAINING PROTEIN"/>
    <property type="match status" value="1"/>
</dbReference>
<keyword evidence="10" id="KW-1185">Reference proteome</keyword>
<dbReference type="GO" id="GO:0004842">
    <property type="term" value="F:ubiquitin-protein transferase activity"/>
    <property type="evidence" value="ECO:0007669"/>
    <property type="project" value="InterPro"/>
</dbReference>
<dbReference type="Proteomes" id="UP000095280">
    <property type="component" value="Unplaced"/>
</dbReference>
<dbReference type="SUPFAM" id="SSF57850">
    <property type="entry name" value="RING/U-box"/>
    <property type="match status" value="1"/>
</dbReference>
<dbReference type="CDD" id="cd00009">
    <property type="entry name" value="AAA"/>
    <property type="match status" value="1"/>
</dbReference>
<evidence type="ECO:0000313" key="11">
    <source>
        <dbReference type="WBParaSite" id="maker-uti_cns_0046452-snap-gene-0.15-mRNA-1"/>
    </source>
</evidence>
<dbReference type="Gene3D" id="3.40.50.300">
    <property type="entry name" value="P-loop containing nucleotide triphosphate hydrolases"/>
    <property type="match status" value="1"/>
</dbReference>
<name>A0A1I8JAF5_9PLAT</name>
<keyword evidence="6" id="KW-0391">Immunity</keyword>
<dbReference type="InterPro" id="IPR046439">
    <property type="entry name" value="ZF_RZ_dom"/>
</dbReference>
<accession>A0A1I8JAF5</accession>
<proteinExistence type="predicted"/>
<evidence type="ECO:0000256" key="5">
    <source>
        <dbReference type="ARBA" id="ARBA00022833"/>
    </source>
</evidence>
<keyword evidence="2" id="KW-0963">Cytoplasm</keyword>
<protein>
    <submittedName>
        <fullName evidence="11">RING-type domain-containing protein</fullName>
    </submittedName>
</protein>
<dbReference type="PROSITE" id="PS50089">
    <property type="entry name" value="ZF_RING_2"/>
    <property type="match status" value="1"/>
</dbReference>
<dbReference type="InterPro" id="IPR003593">
    <property type="entry name" value="AAA+_ATPase"/>
</dbReference>
<dbReference type="GO" id="GO:0016887">
    <property type="term" value="F:ATP hydrolysis activity"/>
    <property type="evidence" value="ECO:0007669"/>
    <property type="project" value="InterPro"/>
</dbReference>
<evidence type="ECO:0000256" key="6">
    <source>
        <dbReference type="ARBA" id="ARBA00022859"/>
    </source>
</evidence>
<dbReference type="GO" id="GO:0002376">
    <property type="term" value="P:immune system process"/>
    <property type="evidence" value="ECO:0007669"/>
    <property type="project" value="UniProtKB-KW"/>
</dbReference>
<dbReference type="InterPro" id="IPR001841">
    <property type="entry name" value="Znf_RING"/>
</dbReference>
<dbReference type="InterPro" id="IPR031248">
    <property type="entry name" value="RNF213"/>
</dbReference>
<dbReference type="SUPFAM" id="SSF52540">
    <property type="entry name" value="P-loop containing nucleoside triphosphate hydrolases"/>
    <property type="match status" value="2"/>
</dbReference>
<dbReference type="Pfam" id="PF20173">
    <property type="entry name" value="ZnF_RZ-type"/>
    <property type="match status" value="1"/>
</dbReference>
<evidence type="ECO:0000313" key="10">
    <source>
        <dbReference type="Proteomes" id="UP000095280"/>
    </source>
</evidence>
<evidence type="ECO:0000256" key="4">
    <source>
        <dbReference type="ARBA" id="ARBA00022771"/>
    </source>
</evidence>
<feature type="domain" description="RZ-type" evidence="9">
    <location>
        <begin position="1764"/>
        <end position="1836"/>
    </location>
</feature>
<keyword evidence="3" id="KW-0479">Metal-binding</keyword>
<dbReference type="Gene3D" id="3.30.40.10">
    <property type="entry name" value="Zinc/RING finger domain, C3HC4 (zinc finger)"/>
    <property type="match status" value="1"/>
</dbReference>
<dbReference type="WBParaSite" id="maker-uti_cns_0046452-snap-gene-0.15-mRNA-1">
    <property type="protein sequence ID" value="maker-uti_cns_0046452-snap-gene-0.15-mRNA-1"/>
    <property type="gene ID" value="maker-uti_cns_0046452-snap-gene-0.15"/>
</dbReference>
<evidence type="ECO:0000256" key="1">
    <source>
        <dbReference type="ARBA" id="ARBA00004496"/>
    </source>
</evidence>
<keyword evidence="5" id="KW-0862">Zinc</keyword>
<dbReference type="InterPro" id="IPR013083">
    <property type="entry name" value="Znf_RING/FYVE/PHD"/>
</dbReference>
<evidence type="ECO:0000256" key="3">
    <source>
        <dbReference type="ARBA" id="ARBA00022723"/>
    </source>
</evidence>
<dbReference type="InterPro" id="IPR027417">
    <property type="entry name" value="P-loop_NTPase"/>
</dbReference>
<evidence type="ECO:0000256" key="2">
    <source>
        <dbReference type="ARBA" id="ARBA00022490"/>
    </source>
</evidence>
<feature type="domain" description="RING-type" evidence="8">
    <location>
        <begin position="1509"/>
        <end position="1550"/>
    </location>
</feature>
<evidence type="ECO:0000259" key="8">
    <source>
        <dbReference type="PROSITE" id="PS50089"/>
    </source>
</evidence>
<comment type="subcellular location">
    <subcellularLocation>
        <location evidence="1">Cytoplasm</location>
    </subcellularLocation>
</comment>
<dbReference type="PROSITE" id="PS51981">
    <property type="entry name" value="ZF_RZ"/>
    <property type="match status" value="1"/>
</dbReference>
<sequence>MEQFKERLSVDSLRNRQIAELAEKPAKNLHMALIRDLVAEDLMSSSISFLERSRDSRTVKEVFNRLVESRYKDSQQKLSLTEILGCLKTAEDDWARYIKFLQTTLASIFSSAKGIESLDSQTAHLLHFIFPNCDESVVNKSVARVITERAKGSAGSVHDESSIQKIQSALTNEGYDEKTIDQTVQILFRNPEVAAKNIDELIEQATDLAGKVEKDFISQAEKQRESNWKTADQDLIAAQIGNLPAHEAFRKLWKIYLHNIHSSHSDFLSFYDSLKKNELQKFVEGFLADAENMQNNNFLWISSDRSGMGKSLLCENISAWRGCPKPLVFCCSGAHLSADELYQFFLNSANEDSPVFFHLDIAREVQTGFDSCITQLAIFGAIVNSNGFVWRRKPKDLYLLEHSENKRVASRFQKSVFCSDLVERDLPGFKDFVLRLLLLMSKDFSTRSIDCSDESGASGADKEESVSAFQLRRHWEQEPHPYLLFNEDGQSFTFFGFTIDKQGNLVDSNTGQVLQKEMIKRQLRDGLVAQQVPINEKFDDLSRAEKISRMRMVFGFAESRDFQDPDKSYELTMDNVKKILAIYMRFRSKIPVVLMGETGCGKTKLVEFLARIIQPKFDSKAIRPENMRVLKVHGGVTLDDIEKAVSDAEKLSEENYEKPIGQRSRYTILFFDEVNTTSFVGLIKEIMLDGRINGRKINFESGLRCVAACNPYRKHPISTINRLENSGLGYRVRREETQDKFGDIPMRHLVYRVKPLPLSLTCVLWDFGNLSEEAEEKYIERMISSRLENMISYVEKQKLTTVISVAQKFMRQMNDETKYVSLREVEREIQLFHWILCGDLIHFVPVVVLDEIGLAEDSPKMPLKVLHPLLEDGVLVSSEVGDSVSQRLCRKVGFVGISNWALDPAKMNRGLYLLRDVPTHEDLIETAKGICKKRVEPIGKYLEPLTRFYLKIFCEPNIEREFFGLRDYFSLLKYLLKESQERRVIGDNQVAKALLRNFSGLDKFDPVQFYCSTNGSIQADLDDYSPLSDALHSTGPDQRYLLLIAENYSGVKLLKQLLSNVELKIIFGSSFPKDQEYTTVCKTINRIKICMERGSTIVLMNLEALYESLYDVLNLCYEESSGNRFVDLGLGTHRLKSRVNANFRIIVVADDRTVNEKFPIPLINRLEKHKLTSQALMYPQKREFCAKQRTWAEGFSQGEKLAGVFVGFHEDMIPSLSLEVDASENNLQDRMLAVATPDSLLRVKDDNERKHLLQQYFKISGQSEFLRKIEPFLQIALQKKEKSDQQNPYGYEPKAWLTKIAASSKSVLEAGTLIESIWRMLKQKVAPALACLLAFLDKDSNLENYVNLDTRDLWLQLLEPASAFDDATDQLMNEQLEVNRVEATFCAFIKIFEQKKLSLNTAMGRSEWIDLFEKSQAIISRLLHRHRKSDMAQRWDKVICVVLFLRNVSAPFDKDKLNESSIKPIRLWNSLLKNPDLSFKKTGGIRLVENFLEEANKDLTEKISGTSTCSKCEKRKDRLTLLPCNDRICGDCLPKSSADDDATSKCPKCKQEFDPAAINSARPEALDKFKARCNVFMLELVSQLCFKTDVPAGNSPEQPHPEVPDEELCRHLLTYVTRNSSEATVFGFFSDDRDPSPVFRSFILQQLLKFNHDKVKPGDFDQESSVIALAAVNWENIIRNSPMEVNRNQLQHCLDSIETLMKPETKELAKTLRAVELNSFEGHQTKSLLIHFYFCLLTSKGKSDFTEFLSQLAKHRYDWYLPAMPHDELFEAFNAVGLNERLGAYVCPNGHPYYIGECTRPWGTSTCLDCGSTIGGHVHRPAKGNQKFKSIDRTKKDFVALESGSTGPEAVRELSGCSVALLRLIQSLALMKDNQKDSVQEFKTGLRLFTGSTGRSEEDAYHTLHLVLEKKLRKSTEKSGFDLTKDQERRAFENRMYASLLQPILDNLDDHLRESNKSVSQDDSGTASEIVKLIHETSERDTNDPQAPLWRFRRIITVENARQAFQELGGNERGQYRLTDAIIKWEPVLRNVKELPVLVNMANELVSAWKRNKELDTSVTQKISAARTRSRNPDAYKVFIRVWNELRHLLATRGVRFSNGDAGTIEKHSLKANLGFPLAALLPHKGPWGRCIIGLVQLLVDAHNAVMEASGIELDEVDLPSVDAASVIEFDPDEDLLPMLLANCTYSLRKGEGCKVSYNFHGLEQQLLERLVRGRVQIGGFLQEMVYKEEFNLLEFFEQLERVVPQAKEVKDSQTQNALNSRLATPVITALLEESLKVAVNFLISLRYKPDPQMLLHEFMTSSLRMEDGLPSESLRRNVAVEHIRLLWLSLDHHLWQYLADDGFEPSKFDGSEPLSPELQKTLPTDLKDRRSILMEKLHALVKLEMCSQPKVREMPLNQISDCYPDYKVFDDWHESLYCKHAGEIWMHLHQLALE</sequence>
<dbReference type="PANTHER" id="PTHR22605:SF16">
    <property type="entry name" value="E3 UBIQUITIN-PROTEIN LIGASE RNF213"/>
    <property type="match status" value="1"/>
</dbReference>
<dbReference type="SMART" id="SM00382">
    <property type="entry name" value="AAA"/>
    <property type="match status" value="1"/>
</dbReference>
<organism evidence="10 11">
    <name type="scientific">Macrostomum lignano</name>
    <dbReference type="NCBI Taxonomy" id="282301"/>
    <lineage>
        <taxon>Eukaryota</taxon>
        <taxon>Metazoa</taxon>
        <taxon>Spiralia</taxon>
        <taxon>Lophotrochozoa</taxon>
        <taxon>Platyhelminthes</taxon>
        <taxon>Rhabditophora</taxon>
        <taxon>Macrostomorpha</taxon>
        <taxon>Macrostomida</taxon>
        <taxon>Macrostomidae</taxon>
        <taxon>Macrostomum</taxon>
    </lineage>
</organism>
<dbReference type="GO" id="GO:0008270">
    <property type="term" value="F:zinc ion binding"/>
    <property type="evidence" value="ECO:0007669"/>
    <property type="project" value="UniProtKB-KW"/>
</dbReference>
<evidence type="ECO:0000256" key="7">
    <source>
        <dbReference type="PROSITE-ProRule" id="PRU00175"/>
    </source>
</evidence>
<evidence type="ECO:0000259" key="9">
    <source>
        <dbReference type="PROSITE" id="PS51981"/>
    </source>
</evidence>
<dbReference type="GO" id="GO:0005737">
    <property type="term" value="C:cytoplasm"/>
    <property type="evidence" value="ECO:0007669"/>
    <property type="project" value="UniProtKB-SubCell"/>
</dbReference>